<feature type="region of interest" description="Disordered" evidence="2">
    <location>
        <begin position="1"/>
        <end position="22"/>
    </location>
</feature>
<feature type="compositionally biased region" description="Pro residues" evidence="2">
    <location>
        <begin position="743"/>
        <end position="763"/>
    </location>
</feature>
<dbReference type="Pfam" id="PF16510">
    <property type="entry name" value="P22_portal"/>
    <property type="match status" value="1"/>
</dbReference>
<protein>
    <recommendedName>
        <fullName evidence="5">Portal protein</fullName>
    </recommendedName>
</protein>
<dbReference type="Proteomes" id="UP000675940">
    <property type="component" value="Unassembled WGS sequence"/>
</dbReference>
<reference evidence="3" key="1">
    <citation type="submission" date="2021-03" db="EMBL/GenBank/DDBJ databases">
        <title>Sagittula salina sp. nov. strain M10.9X isolated from the marine waste.</title>
        <authorList>
            <person name="Satari L."/>
            <person name="Molina-Menor E."/>
            <person name="Vidal-Verdu A."/>
            <person name="Pascual J."/>
            <person name="Pereto J."/>
            <person name="Porcar M."/>
        </authorList>
    </citation>
    <scope>NUCLEOTIDE SEQUENCE</scope>
    <source>
        <strain evidence="3">M10.9X</strain>
    </source>
</reference>
<feature type="region of interest" description="Disordered" evidence="2">
    <location>
        <begin position="738"/>
        <end position="774"/>
    </location>
</feature>
<comment type="caution">
    <text evidence="3">The sequence shown here is derived from an EMBL/GenBank/DDBJ whole genome shotgun (WGS) entry which is preliminary data.</text>
</comment>
<dbReference type="RefSeq" id="WP_209363217.1">
    <property type="nucleotide sequence ID" value="NZ_JAGISH010000015.1"/>
</dbReference>
<evidence type="ECO:0000256" key="1">
    <source>
        <dbReference type="SAM" id="Coils"/>
    </source>
</evidence>
<accession>A0A940MRU3</accession>
<name>A0A940MRU3_9RHOB</name>
<evidence type="ECO:0000256" key="2">
    <source>
        <dbReference type="SAM" id="MobiDB-lite"/>
    </source>
</evidence>
<dbReference type="EMBL" id="JAGISH010000015">
    <property type="protein sequence ID" value="MBP0484665.1"/>
    <property type="molecule type" value="Genomic_DNA"/>
</dbReference>
<keyword evidence="4" id="KW-1185">Reference proteome</keyword>
<organism evidence="3 4">
    <name type="scientific">Sagittula salina</name>
    <dbReference type="NCBI Taxonomy" id="2820268"/>
    <lineage>
        <taxon>Bacteria</taxon>
        <taxon>Pseudomonadati</taxon>
        <taxon>Pseudomonadota</taxon>
        <taxon>Alphaproteobacteria</taxon>
        <taxon>Rhodobacterales</taxon>
        <taxon>Roseobacteraceae</taxon>
        <taxon>Sagittula</taxon>
    </lineage>
</organism>
<sequence>MFTDRNNVEGTGDQSGDLTFRSRKAQDPIDRLDLGQAITPKVQSSKLDADAMVQLWRRLMGHYERELHRQGESRAEQARDEDFYDNEQWTAFEKLVLMERGQQPLTYNVIATTINWLLGTERRSRTDARILPRRKEGSQDAERKSELLKYLADVNRSEFSISRMFKDVVVAGIGWIESGVQGEEEGEPVYDRYESWRNMVYDSLATEMDLDDGRYIFRNKWVDLDTAQALFPMRKDILARAADSTYDFSRSLFGSGDETMDEAEDDYAQQGGIYGDGSTFDARRRVRLIEAWFRVFQEDSFITGGQFAGELFDRRSPGHLADIEQGRATVVRKVRARMHIAVMCEKGLLFMAPSPYRHNRYPFTPIFCYRRAATGLPYGVVRGMRDPQSDVNKRASKALHILSTRRIIMDKGAVDDINDLREEAARPDSIIEKNPGLHLEIADDRQLAREHIDLMSRGLMMIQQVGGVTDENMGRTTNATSGKAITARQDQGALATAAIFDNLRYGRQIHGEKMISLSEQFISTEKQIRITDKRGNPAWVSLNDGDPANDITRFKADFVISEDDWNATLRQAQVEELLELMGMLAGTAPQIVLATLDLLVETMDVPQREELVKRIRQITGAEDPDADPNNPDPETVARKEQEAKQAAMAEEAAGAELATIKAKAREAEAKADKTEAETQQLVAQMGKLLADLEGADIDQKVRAMEAAAAIMANRHLSGVADSIVADAEAKAGALLTAGAPAAQPAPQPPQPMPMQAPAQPPMPAQGGIPNGVQR</sequence>
<evidence type="ECO:0000313" key="4">
    <source>
        <dbReference type="Proteomes" id="UP000675940"/>
    </source>
</evidence>
<dbReference type="InterPro" id="IPR032427">
    <property type="entry name" value="P22_portal"/>
</dbReference>
<dbReference type="AlphaFoldDB" id="A0A940MRU3"/>
<gene>
    <name evidence="3" type="ORF">J5474_19510</name>
</gene>
<keyword evidence="1" id="KW-0175">Coiled coil</keyword>
<evidence type="ECO:0000313" key="3">
    <source>
        <dbReference type="EMBL" id="MBP0484665.1"/>
    </source>
</evidence>
<feature type="coiled-coil region" evidence="1">
    <location>
        <begin position="650"/>
        <end position="684"/>
    </location>
</feature>
<feature type="region of interest" description="Disordered" evidence="2">
    <location>
        <begin position="618"/>
        <end position="640"/>
    </location>
</feature>
<evidence type="ECO:0008006" key="5">
    <source>
        <dbReference type="Google" id="ProtNLM"/>
    </source>
</evidence>
<feature type="compositionally biased region" description="Polar residues" evidence="2">
    <location>
        <begin position="1"/>
        <end position="17"/>
    </location>
</feature>
<proteinExistence type="predicted"/>